<reference evidence="1 2" key="1">
    <citation type="journal article" date="2015" name="MBio">
        <title>Genome-Resolved Metagenomic Analysis Reveals Roles for Candidate Phyla and Other Microbial Community Members in Biogeochemical Transformations in Oil Reservoirs.</title>
        <authorList>
            <person name="Hu P."/>
            <person name="Tom L."/>
            <person name="Singh A."/>
            <person name="Thomas B.C."/>
            <person name="Baker B.J."/>
            <person name="Piceno Y.M."/>
            <person name="Andersen G.L."/>
            <person name="Banfield J.F."/>
        </authorList>
    </citation>
    <scope>NUCLEOTIDE SEQUENCE [LARGE SCALE GENOMIC DNA]</scope>
    <source>
        <strain evidence="1">57_489</strain>
    </source>
</reference>
<gene>
    <name evidence="1" type="ORF">XD72_2427</name>
</gene>
<accession>A0A101FRV8</accession>
<dbReference type="PATRIC" id="fig|301375.7.peg.289"/>
<evidence type="ECO:0000313" key="1">
    <source>
        <dbReference type="EMBL" id="KUK43194.1"/>
    </source>
</evidence>
<proteinExistence type="predicted"/>
<evidence type="ECO:0000313" key="2">
    <source>
        <dbReference type="Proteomes" id="UP000057043"/>
    </source>
</evidence>
<organism evidence="1 2">
    <name type="scientific">Methanothrix harundinacea</name>
    <dbReference type="NCBI Taxonomy" id="301375"/>
    <lineage>
        <taxon>Archaea</taxon>
        <taxon>Methanobacteriati</taxon>
        <taxon>Methanobacteriota</taxon>
        <taxon>Stenosarchaea group</taxon>
        <taxon>Methanomicrobia</taxon>
        <taxon>Methanotrichales</taxon>
        <taxon>Methanotrichaceae</taxon>
        <taxon>Methanothrix</taxon>
    </lineage>
</organism>
<dbReference type="EMBL" id="LGFT01000113">
    <property type="protein sequence ID" value="KUK43194.1"/>
    <property type="molecule type" value="Genomic_DNA"/>
</dbReference>
<evidence type="ECO:0008006" key="3">
    <source>
        <dbReference type="Google" id="ProtNLM"/>
    </source>
</evidence>
<name>A0A101FRV8_9EURY</name>
<protein>
    <recommendedName>
        <fullName evidence="3">DUF1292 domain-containing protein</fullName>
    </recommendedName>
</protein>
<dbReference type="Proteomes" id="UP000057043">
    <property type="component" value="Unassembled WGS sequence"/>
</dbReference>
<dbReference type="AlphaFoldDB" id="A0A101FRV8"/>
<sequence>MEEVGEESIAYENLISEPSNEKAVRLFDVYDPNGGKQYIPLTIIITLVEDEDGNVVVGWHSAEDDTGEDWVRSYVEDAIDYHEENVGDWDA</sequence>
<comment type="caution">
    <text evidence="1">The sequence shown here is derived from an EMBL/GenBank/DDBJ whole genome shotgun (WGS) entry which is preliminary data.</text>
</comment>